<evidence type="ECO:0008006" key="6">
    <source>
        <dbReference type="Google" id="ProtNLM"/>
    </source>
</evidence>
<keyword evidence="3" id="KW-0648">Protein biosynthesis</keyword>
<dbReference type="PANTHER" id="PTHR10938">
    <property type="entry name" value="TRANSLATION INITIATION FACTOR IF-3"/>
    <property type="match status" value="1"/>
</dbReference>
<comment type="caution">
    <text evidence="4">The sequence shown here is derived from an EMBL/GenBank/DDBJ whole genome shotgun (WGS) entry which is preliminary data.</text>
</comment>
<evidence type="ECO:0000313" key="4">
    <source>
        <dbReference type="EMBL" id="KAK7097303.1"/>
    </source>
</evidence>
<dbReference type="GO" id="GO:0043022">
    <property type="term" value="F:ribosome binding"/>
    <property type="evidence" value="ECO:0007669"/>
    <property type="project" value="TreeGrafter"/>
</dbReference>
<comment type="similarity">
    <text evidence="1">Belongs to the IF-3 family.</text>
</comment>
<keyword evidence="5" id="KW-1185">Reference proteome</keyword>
<reference evidence="4 5" key="1">
    <citation type="submission" date="2024-02" db="EMBL/GenBank/DDBJ databases">
        <title>Chromosome-scale genome assembly of the rough periwinkle Littorina saxatilis.</title>
        <authorList>
            <person name="De Jode A."/>
            <person name="Faria R."/>
            <person name="Formenti G."/>
            <person name="Sims Y."/>
            <person name="Smith T.P."/>
            <person name="Tracey A."/>
            <person name="Wood J.M.D."/>
            <person name="Zagrodzka Z.B."/>
            <person name="Johannesson K."/>
            <person name="Butlin R.K."/>
            <person name="Leder E.H."/>
        </authorList>
    </citation>
    <scope>NUCLEOTIDE SEQUENCE [LARGE SCALE GENOMIC DNA]</scope>
    <source>
        <strain evidence="4">Snail1</strain>
        <tissue evidence="4">Muscle</tissue>
    </source>
</reference>
<dbReference type="SUPFAM" id="SSF55200">
    <property type="entry name" value="Translation initiation factor IF3, C-terminal domain"/>
    <property type="match status" value="1"/>
</dbReference>
<dbReference type="GO" id="GO:0070124">
    <property type="term" value="P:mitochondrial translational initiation"/>
    <property type="evidence" value="ECO:0007669"/>
    <property type="project" value="TreeGrafter"/>
</dbReference>
<organism evidence="4 5">
    <name type="scientific">Littorina saxatilis</name>
    <dbReference type="NCBI Taxonomy" id="31220"/>
    <lineage>
        <taxon>Eukaryota</taxon>
        <taxon>Metazoa</taxon>
        <taxon>Spiralia</taxon>
        <taxon>Lophotrochozoa</taxon>
        <taxon>Mollusca</taxon>
        <taxon>Gastropoda</taxon>
        <taxon>Caenogastropoda</taxon>
        <taxon>Littorinimorpha</taxon>
        <taxon>Littorinoidea</taxon>
        <taxon>Littorinidae</taxon>
        <taxon>Littorina</taxon>
    </lineage>
</organism>
<dbReference type="InterPro" id="IPR001288">
    <property type="entry name" value="Translation_initiation_fac_3"/>
</dbReference>
<dbReference type="Gene3D" id="3.30.110.10">
    <property type="entry name" value="Translation initiation factor 3 (IF-3), C-terminal domain"/>
    <property type="match status" value="1"/>
</dbReference>
<evidence type="ECO:0000256" key="1">
    <source>
        <dbReference type="ARBA" id="ARBA00005439"/>
    </source>
</evidence>
<dbReference type="InterPro" id="IPR036788">
    <property type="entry name" value="T_IF-3_C_sf"/>
</dbReference>
<dbReference type="PANTHER" id="PTHR10938:SF0">
    <property type="entry name" value="TRANSLATION INITIATION FACTOR IF-3, MITOCHONDRIAL"/>
    <property type="match status" value="1"/>
</dbReference>
<accession>A0AAN9B1S2</accession>
<gene>
    <name evidence="4" type="ORF">V1264_004304</name>
</gene>
<sequence length="179" mass="20307">MYAEKKYPKSRPSKRDEVCQVFDQREMLVGQMTVQAAEDLARKSNLRLVDSGLNADRLRSFRLMSGQELVEESKRQRAEKKSDKVKEKEFRIMSNITDHDLDIKVRQAKDVLTKGANVKFVIKGHRKSAEAESNKMIAQLMKKVTTSLQDCAVIKQGVRSPAEQQLLLKPLSSASVDAE</sequence>
<name>A0AAN9B1S2_9CAEN</name>
<protein>
    <recommendedName>
        <fullName evidence="6">Translation initiation factor IF-3</fullName>
    </recommendedName>
</protein>
<evidence type="ECO:0000313" key="5">
    <source>
        <dbReference type="Proteomes" id="UP001374579"/>
    </source>
</evidence>
<proteinExistence type="inferred from homology"/>
<dbReference type="GO" id="GO:0032790">
    <property type="term" value="P:ribosome disassembly"/>
    <property type="evidence" value="ECO:0007669"/>
    <property type="project" value="TreeGrafter"/>
</dbReference>
<dbReference type="AlphaFoldDB" id="A0AAN9B1S2"/>
<dbReference type="GO" id="GO:0003743">
    <property type="term" value="F:translation initiation factor activity"/>
    <property type="evidence" value="ECO:0007669"/>
    <property type="project" value="UniProtKB-KW"/>
</dbReference>
<dbReference type="EMBL" id="JBAMIC010000013">
    <property type="protein sequence ID" value="KAK7097303.1"/>
    <property type="molecule type" value="Genomic_DNA"/>
</dbReference>
<keyword evidence="2" id="KW-0396">Initiation factor</keyword>
<dbReference type="Proteomes" id="UP001374579">
    <property type="component" value="Unassembled WGS sequence"/>
</dbReference>
<dbReference type="GO" id="GO:0005739">
    <property type="term" value="C:mitochondrion"/>
    <property type="evidence" value="ECO:0007669"/>
    <property type="project" value="TreeGrafter"/>
</dbReference>
<evidence type="ECO:0000256" key="2">
    <source>
        <dbReference type="ARBA" id="ARBA00022540"/>
    </source>
</evidence>
<evidence type="ECO:0000256" key="3">
    <source>
        <dbReference type="ARBA" id="ARBA00022917"/>
    </source>
</evidence>